<evidence type="ECO:0000256" key="1">
    <source>
        <dbReference type="ARBA" id="ARBA00004167"/>
    </source>
</evidence>
<proteinExistence type="inferred from homology"/>
<evidence type="ECO:0000256" key="3">
    <source>
        <dbReference type="ARBA" id="ARBA00022692"/>
    </source>
</evidence>
<feature type="chain" id="PRO_5036964071" description="Neurexin-4" evidence="11">
    <location>
        <begin position="22"/>
        <end position="1166"/>
    </location>
</feature>
<evidence type="ECO:0000313" key="14">
    <source>
        <dbReference type="EnsemblMetazoa" id="XP_020893090.1"/>
    </source>
</evidence>
<dbReference type="SMART" id="SM00294">
    <property type="entry name" value="4.1m"/>
    <property type="match status" value="1"/>
</dbReference>
<reference evidence="14" key="1">
    <citation type="submission" date="2022-11" db="UniProtKB">
        <authorList>
            <consortium name="EnsemblMetazoa"/>
        </authorList>
    </citation>
    <scope>IDENTIFICATION</scope>
</reference>
<dbReference type="PROSITE" id="PS50026">
    <property type="entry name" value="EGF_3"/>
    <property type="match status" value="2"/>
</dbReference>
<evidence type="ECO:0000256" key="8">
    <source>
        <dbReference type="PROSITE-ProRule" id="PRU00122"/>
    </source>
</evidence>
<name>A0A913WRN9_EXADI</name>
<dbReference type="RefSeq" id="XP_020893090.1">
    <property type="nucleotide sequence ID" value="XM_021037431.2"/>
</dbReference>
<keyword evidence="6 8" id="KW-1015">Disulfide bond</keyword>
<dbReference type="InterPro" id="IPR050372">
    <property type="entry name" value="Neurexin-related_CASP"/>
</dbReference>
<dbReference type="OrthoDB" id="26719at2759"/>
<dbReference type="PANTHER" id="PTHR15036:SF49">
    <property type="entry name" value="AXOTACTIN"/>
    <property type="match status" value="1"/>
</dbReference>
<feature type="compositionally biased region" description="Pro residues" evidence="9">
    <location>
        <begin position="1057"/>
        <end position="1083"/>
    </location>
</feature>
<dbReference type="PANTHER" id="PTHR15036">
    <property type="entry name" value="PIKACHURIN-LIKE PROTEIN"/>
    <property type="match status" value="1"/>
</dbReference>
<feature type="domain" description="Laminin G" evidence="12">
    <location>
        <begin position="218"/>
        <end position="379"/>
    </location>
</feature>
<comment type="subcellular location">
    <subcellularLocation>
        <location evidence="1">Membrane</location>
        <topology evidence="1">Single-pass membrane protein</topology>
    </subcellularLocation>
</comment>
<dbReference type="InterPro" id="IPR001791">
    <property type="entry name" value="Laminin_G"/>
</dbReference>
<feature type="domain" description="EGF-like" evidence="13">
    <location>
        <begin position="381"/>
        <end position="418"/>
    </location>
</feature>
<feature type="domain" description="Laminin G" evidence="12">
    <location>
        <begin position="859"/>
        <end position="1053"/>
    </location>
</feature>
<dbReference type="SMART" id="SM00181">
    <property type="entry name" value="EGF"/>
    <property type="match status" value="2"/>
</dbReference>
<feature type="disulfide bond" evidence="8">
    <location>
        <begin position="790"/>
        <end position="817"/>
    </location>
</feature>
<dbReference type="Gene3D" id="2.60.120.200">
    <property type="match status" value="4"/>
</dbReference>
<evidence type="ECO:0000256" key="9">
    <source>
        <dbReference type="SAM" id="MobiDB-lite"/>
    </source>
</evidence>
<dbReference type="InterPro" id="IPR003585">
    <property type="entry name" value="Neurexin-like"/>
</dbReference>
<evidence type="ECO:0000256" key="2">
    <source>
        <dbReference type="ARBA" id="ARBA00006373"/>
    </source>
</evidence>
<feature type="region of interest" description="Disordered" evidence="9">
    <location>
        <begin position="1051"/>
        <end position="1089"/>
    </location>
</feature>
<feature type="domain" description="Laminin G" evidence="12">
    <location>
        <begin position="643"/>
        <end position="817"/>
    </location>
</feature>
<dbReference type="PROSITE" id="PS00010">
    <property type="entry name" value="ASX_HYDROXYL"/>
    <property type="match status" value="1"/>
</dbReference>
<evidence type="ECO:0000256" key="11">
    <source>
        <dbReference type="SAM" id="SignalP"/>
    </source>
</evidence>
<keyword evidence="7" id="KW-0245">EGF-like domain</keyword>
<keyword evidence="3 10" id="KW-0812">Transmembrane</keyword>
<accession>A0A913WRN9</accession>
<dbReference type="InterPro" id="IPR000742">
    <property type="entry name" value="EGF"/>
</dbReference>
<dbReference type="GO" id="GO:0016020">
    <property type="term" value="C:membrane"/>
    <property type="evidence" value="ECO:0007669"/>
    <property type="project" value="UniProtKB-SubCell"/>
</dbReference>
<evidence type="ECO:0000259" key="12">
    <source>
        <dbReference type="PROSITE" id="PS50025"/>
    </source>
</evidence>
<evidence type="ECO:0000256" key="7">
    <source>
        <dbReference type="PROSITE-ProRule" id="PRU00076"/>
    </source>
</evidence>
<evidence type="ECO:0000259" key="13">
    <source>
        <dbReference type="PROSITE" id="PS50026"/>
    </source>
</evidence>
<dbReference type="SUPFAM" id="SSF49899">
    <property type="entry name" value="Concanavalin A-like lectins/glucanases"/>
    <property type="match status" value="4"/>
</dbReference>
<dbReference type="Gene3D" id="2.10.25.10">
    <property type="entry name" value="Laminin"/>
    <property type="match status" value="2"/>
</dbReference>
<evidence type="ECO:0008006" key="16">
    <source>
        <dbReference type="Google" id="ProtNLM"/>
    </source>
</evidence>
<protein>
    <recommendedName>
        <fullName evidence="16">Neurexin-4</fullName>
    </recommendedName>
</protein>
<dbReference type="OMA" id="HISDRSG"/>
<keyword evidence="11" id="KW-0732">Signal</keyword>
<dbReference type="KEGG" id="epa:110232264"/>
<evidence type="ECO:0000256" key="5">
    <source>
        <dbReference type="ARBA" id="ARBA00023136"/>
    </source>
</evidence>
<dbReference type="InterPro" id="IPR000152">
    <property type="entry name" value="EGF-type_Asp/Asn_hydroxyl_site"/>
</dbReference>
<comment type="similarity">
    <text evidence="2">Belongs to the EGF domain peptide family.</text>
</comment>
<dbReference type="CDD" id="cd00054">
    <property type="entry name" value="EGF_CA"/>
    <property type="match status" value="1"/>
</dbReference>
<evidence type="ECO:0000256" key="10">
    <source>
        <dbReference type="SAM" id="Phobius"/>
    </source>
</evidence>
<feature type="transmembrane region" description="Helical" evidence="10">
    <location>
        <begin position="1095"/>
        <end position="1121"/>
    </location>
</feature>
<dbReference type="InterPro" id="IPR013320">
    <property type="entry name" value="ConA-like_dom_sf"/>
</dbReference>
<dbReference type="SMART" id="SM00282">
    <property type="entry name" value="LamG"/>
    <property type="match status" value="4"/>
</dbReference>
<dbReference type="Pfam" id="PF02210">
    <property type="entry name" value="Laminin_G_2"/>
    <property type="match status" value="4"/>
</dbReference>
<keyword evidence="15" id="KW-1185">Reference proteome</keyword>
<keyword evidence="4 10" id="KW-1133">Transmembrane helix</keyword>
<dbReference type="GeneID" id="110232264"/>
<keyword evidence="5 10" id="KW-0472">Membrane</keyword>
<evidence type="ECO:0000256" key="4">
    <source>
        <dbReference type="ARBA" id="ARBA00022989"/>
    </source>
</evidence>
<dbReference type="CDD" id="cd00110">
    <property type="entry name" value="LamG"/>
    <property type="match status" value="4"/>
</dbReference>
<feature type="signal peptide" evidence="11">
    <location>
        <begin position="1"/>
        <end position="21"/>
    </location>
</feature>
<evidence type="ECO:0000256" key="6">
    <source>
        <dbReference type="ARBA" id="ARBA00023157"/>
    </source>
</evidence>
<sequence length="1166" mass="131323">MARIGFSLLLWFCLFVVESDAAASTTEGYFNGNAYAEYLLHKKPIKSSSNTVQLSFSTIQPNGLILHGDSTGDEFGDYFTLELIGGKLRFALSLGRYQGEDDHKNVTLGDELANNRFHSVEIQFRGRETIVILDKDSTGEKQRRIETRYKELHLDNYFFIGGAHDFSRLRDIISGANFKGCLKGVKFNAWNLLQALGGDATTLRKYDVKEACKPESYTPFTLFGKASEFTFRDIRTSGNSLKGSLKFRTYKRSGTILRQPTSNQKGFELKYTAEQVSLSVTIKNSPTTVSVQQIFKFKTVDKGMWHDVSFEISAARVKLMVNNIADFRPPGSDFPSSFFTGNVLVGGQDFIGCLWDLTLNDKKFDAVKENNANIQTGVCNITDFCSPNSCKNRGKCTQDGKNFACDCYGTDYTGAVCQVPKYPRTCYEYRQEFPEMETGNYTIDPDGPGIEEPYQTICNITTELDWFGDEISRVWTEVKNQDLNVLLQKYPPEEGSKPESVIRDIMYKPNFISAQTVALASEYCRQFIEYLCTNSKLLNKLNPAYGHWVGSFGKHNYWWGGSGPDHPGKCACGVRGDCIGGGNYWCNCDASRDTLESDEGYLIGTNGQTLPVSQVLFGDVNIDQDHYANYTVGSLLCYGRPNNTATFTREDGIIELRYREGTLDGDNGYISLFFRTPYDRGILFHQGDKTKNTRDFIRVAITGNDSVTLTFDIGNGVRSLTVRVTENELNTNRLWHRVDVWFNIKEFILQVDKVKKTMLNPLQSSKQLDVVGNLYIGGYMRDLMQGFVGCMRGLMINGRIINLAKFAEFSRYVNPGCEGGCKKDKNPCKGGARCVDDYNIFRCDCQLTPYYGYYCEKDWGATFREKESFLKYTWPVEQKDAYGTDIAVGFETKQCSGTVMRMNGVDERDYFSVSIDTKDRLRFAFSFSHPGVKQQEDALMIDSDLADGKSFCNGRKHSFSIERMYDKVVYKVDGGNEIRRDVPKLSVPFKKPKEVIIGSTGRGRFEGCISGVKVTNWPTRKVKEETVEPIKWALYDFKNEKDMQSVGIARQKCGPEPEVPPIPTRPIPGPHGPTTPPPGPPGGPEKGKRKIDDEYTAIIVIIVLLIILSIIAVLALIYWYYAKHKGVYHTHEDDAGKVNEPFIDLQPMPAAAAAPDDSKPKQEWYI</sequence>
<feature type="domain" description="Laminin G" evidence="12">
    <location>
        <begin position="25"/>
        <end position="212"/>
    </location>
</feature>
<dbReference type="Gene3D" id="2.60.120.1000">
    <property type="match status" value="1"/>
</dbReference>
<dbReference type="PROSITE" id="PS50025">
    <property type="entry name" value="LAM_G_DOMAIN"/>
    <property type="match status" value="4"/>
</dbReference>
<dbReference type="AlphaFoldDB" id="A0A913WRN9"/>
<dbReference type="EnsemblMetazoa" id="XM_021037431.2">
    <property type="protein sequence ID" value="XP_020893090.1"/>
    <property type="gene ID" value="LOC110232264"/>
</dbReference>
<dbReference type="Proteomes" id="UP000887567">
    <property type="component" value="Unplaced"/>
</dbReference>
<dbReference type="SUPFAM" id="SSF57196">
    <property type="entry name" value="EGF/Laminin"/>
    <property type="match status" value="1"/>
</dbReference>
<evidence type="ECO:0000313" key="15">
    <source>
        <dbReference type="Proteomes" id="UP000887567"/>
    </source>
</evidence>
<feature type="domain" description="EGF-like" evidence="13">
    <location>
        <begin position="818"/>
        <end position="856"/>
    </location>
</feature>
<organism evidence="14 15">
    <name type="scientific">Exaiptasia diaphana</name>
    <name type="common">Tropical sea anemone</name>
    <name type="synonym">Aiptasia pulchella</name>
    <dbReference type="NCBI Taxonomy" id="2652724"/>
    <lineage>
        <taxon>Eukaryota</taxon>
        <taxon>Metazoa</taxon>
        <taxon>Cnidaria</taxon>
        <taxon>Anthozoa</taxon>
        <taxon>Hexacorallia</taxon>
        <taxon>Actiniaria</taxon>
        <taxon>Aiptasiidae</taxon>
        <taxon>Exaiptasia</taxon>
    </lineage>
</organism>
<comment type="caution">
    <text evidence="7">Lacks conserved residue(s) required for the propagation of feature annotation.</text>
</comment>